<dbReference type="RefSeq" id="WP_048919732.1">
    <property type="nucleotide sequence ID" value="NZ_CP010777.1"/>
</dbReference>
<dbReference type="InterPro" id="IPR011051">
    <property type="entry name" value="RmlC_Cupin_sf"/>
</dbReference>
<dbReference type="AlphaFoldDB" id="A0A0H4W392"/>
<dbReference type="KEGG" id="ruf:TH63_03605"/>
<dbReference type="Gene3D" id="2.60.120.10">
    <property type="entry name" value="Jelly Rolls"/>
    <property type="match status" value="1"/>
</dbReference>
<evidence type="ECO:0000313" key="1">
    <source>
        <dbReference type="EMBL" id="AKQ44916.1"/>
    </source>
</evidence>
<dbReference type="SUPFAM" id="SSF51182">
    <property type="entry name" value="RmlC-like cupins"/>
    <property type="match status" value="1"/>
</dbReference>
<keyword evidence="2" id="KW-1185">Reference proteome</keyword>
<dbReference type="PATRIC" id="fig|1379910.4.peg.775"/>
<name>A0A0H4W392_9BACT</name>
<proteinExistence type="predicted"/>
<organism evidence="1 2">
    <name type="scientific">Rufibacter radiotolerans</name>
    <dbReference type="NCBI Taxonomy" id="1379910"/>
    <lineage>
        <taxon>Bacteria</taxon>
        <taxon>Pseudomonadati</taxon>
        <taxon>Bacteroidota</taxon>
        <taxon>Cytophagia</taxon>
        <taxon>Cytophagales</taxon>
        <taxon>Hymenobacteraceae</taxon>
        <taxon>Rufibacter</taxon>
    </lineage>
</organism>
<dbReference type="OrthoDB" id="4205621at2"/>
<evidence type="ECO:0008006" key="3">
    <source>
        <dbReference type="Google" id="ProtNLM"/>
    </source>
</evidence>
<dbReference type="Proteomes" id="UP000036458">
    <property type="component" value="Chromosome"/>
</dbReference>
<reference evidence="1 2" key="1">
    <citation type="submission" date="2015-01" db="EMBL/GenBank/DDBJ databases">
        <title>Rufibacter sp./DG31D/ whole genome sequencing.</title>
        <authorList>
            <person name="Kim M.K."/>
            <person name="Srinivasan S."/>
            <person name="Lee J.-J."/>
        </authorList>
    </citation>
    <scope>NUCLEOTIDE SEQUENCE [LARGE SCALE GENOMIC DNA]</scope>
    <source>
        <strain evidence="1 2">DG31D</strain>
    </source>
</reference>
<gene>
    <name evidence="1" type="ORF">TH63_03605</name>
</gene>
<dbReference type="EMBL" id="CP010777">
    <property type="protein sequence ID" value="AKQ44916.1"/>
    <property type="molecule type" value="Genomic_DNA"/>
</dbReference>
<accession>A0A0H4W392</accession>
<dbReference type="InterPro" id="IPR014710">
    <property type="entry name" value="RmlC-like_jellyroll"/>
</dbReference>
<sequence>MEEFQITRIYSDDKGESHFQDQLIPLMLAGEIGSLSAPQPAQSIIFRKVLPSYDYDFHPAPARQYIILLDGEIEIETSLGEKRQFTAGDILLVEDTSGKGHKTRNLQPATRKSIFVTLA</sequence>
<protein>
    <recommendedName>
        <fullName evidence="3">Cupin domain</fullName>
    </recommendedName>
</protein>
<evidence type="ECO:0000313" key="2">
    <source>
        <dbReference type="Proteomes" id="UP000036458"/>
    </source>
</evidence>